<dbReference type="InterPro" id="IPR036576">
    <property type="entry name" value="WRKY_dom_sf"/>
</dbReference>
<dbReference type="PANTHER" id="PTHR32096">
    <property type="entry name" value="WRKY TRANSCRIPTION FACTOR 30-RELATED-RELATED"/>
    <property type="match status" value="1"/>
</dbReference>
<dbReference type="SUPFAM" id="SSF118290">
    <property type="entry name" value="WRKY DNA-binding domain"/>
    <property type="match status" value="1"/>
</dbReference>
<dbReference type="Pfam" id="PF03106">
    <property type="entry name" value="WRKY"/>
    <property type="match status" value="1"/>
</dbReference>
<dbReference type="PANTHER" id="PTHR32096:SF146">
    <property type="entry name" value="WRKY TRANSCRIPTION FACTOR 19-RELATED"/>
    <property type="match status" value="1"/>
</dbReference>
<protein>
    <submittedName>
        <fullName evidence="8">WRKY transcription factor 55</fullName>
    </submittedName>
</protein>
<feature type="region of interest" description="Disordered" evidence="6">
    <location>
        <begin position="240"/>
        <end position="266"/>
    </location>
</feature>
<keyword evidence="9" id="KW-1185">Reference proteome</keyword>
<keyword evidence="4" id="KW-0804">Transcription</keyword>
<dbReference type="GO" id="GO:0000976">
    <property type="term" value="F:transcription cis-regulatory region binding"/>
    <property type="evidence" value="ECO:0007669"/>
    <property type="project" value="TreeGrafter"/>
</dbReference>
<evidence type="ECO:0000256" key="2">
    <source>
        <dbReference type="ARBA" id="ARBA00023015"/>
    </source>
</evidence>
<evidence type="ECO:0000313" key="9">
    <source>
        <dbReference type="Proteomes" id="UP001153555"/>
    </source>
</evidence>
<dbReference type="SMART" id="SM00774">
    <property type="entry name" value="WRKY"/>
    <property type="match status" value="1"/>
</dbReference>
<evidence type="ECO:0000313" key="8">
    <source>
        <dbReference type="EMBL" id="CAA0834487.1"/>
    </source>
</evidence>
<dbReference type="Gene3D" id="2.20.25.80">
    <property type="entry name" value="WRKY domain"/>
    <property type="match status" value="1"/>
</dbReference>
<evidence type="ECO:0000256" key="6">
    <source>
        <dbReference type="SAM" id="MobiDB-lite"/>
    </source>
</evidence>
<dbReference type="OrthoDB" id="684963at2759"/>
<evidence type="ECO:0000259" key="7">
    <source>
        <dbReference type="PROSITE" id="PS50811"/>
    </source>
</evidence>
<feature type="domain" description="WRKY" evidence="7">
    <location>
        <begin position="177"/>
        <end position="239"/>
    </location>
</feature>
<comment type="subcellular location">
    <subcellularLocation>
        <location evidence="1">Nucleus</location>
    </subcellularLocation>
</comment>
<dbReference type="EMBL" id="CACSLK010028053">
    <property type="protein sequence ID" value="CAA0834487.1"/>
    <property type="molecule type" value="Genomic_DNA"/>
</dbReference>
<sequence>MDENLALLLYGCKLAKNLENNLTVLSTQPESLLVSCDEIIRVFSSVRDRLAVFSRSGQTSFVAGGPHEMQRLDDYHIGSVIQDWLRTGGGAGASREPMDFLRAPSTAEDVGGKNRPPGGLQLTVVGSSGEIKPAASNAPDFSRVSGSRRPIMRKDEGQKIVKKVPAPQMGNLDLPPEDGFTWRKYGQKEILGSTYPRSYYRCTHQKLYGCPAKKQVQRLEDDPFTFEVTYRCSHTCHVSSSAPSATVPPLPPPATAPPPPPQSLPTAHWLSMQLLHDLGGAGAGTSTGRFPDYQLAVADMADAMFNSGSSSSNSMDLIFSAMDDKWDSEEKKD</sequence>
<gene>
    <name evidence="8" type="ORF">SHERM_02304</name>
</gene>
<accession>A0A9N7NQW4</accession>
<dbReference type="InterPro" id="IPR003657">
    <property type="entry name" value="WRKY_dom"/>
</dbReference>
<dbReference type="GO" id="GO:0003700">
    <property type="term" value="F:DNA-binding transcription factor activity"/>
    <property type="evidence" value="ECO:0007669"/>
    <property type="project" value="InterPro"/>
</dbReference>
<comment type="caution">
    <text evidence="8">The sequence shown here is derived from an EMBL/GenBank/DDBJ whole genome shotgun (WGS) entry which is preliminary data.</text>
</comment>
<keyword evidence="5" id="KW-0539">Nucleus</keyword>
<feature type="compositionally biased region" description="Pro residues" evidence="6">
    <location>
        <begin position="246"/>
        <end position="263"/>
    </location>
</feature>
<dbReference type="GO" id="GO:0005634">
    <property type="term" value="C:nucleus"/>
    <property type="evidence" value="ECO:0007669"/>
    <property type="project" value="UniProtKB-SubCell"/>
</dbReference>
<name>A0A9N7NQW4_STRHE</name>
<proteinExistence type="predicted"/>
<dbReference type="InterPro" id="IPR044810">
    <property type="entry name" value="WRKY_plant"/>
</dbReference>
<dbReference type="Proteomes" id="UP001153555">
    <property type="component" value="Unassembled WGS sequence"/>
</dbReference>
<keyword evidence="3" id="KW-0238">DNA-binding</keyword>
<organism evidence="8 9">
    <name type="scientific">Striga hermonthica</name>
    <name type="common">Purple witchweed</name>
    <name type="synonym">Buchnera hermonthica</name>
    <dbReference type="NCBI Taxonomy" id="68872"/>
    <lineage>
        <taxon>Eukaryota</taxon>
        <taxon>Viridiplantae</taxon>
        <taxon>Streptophyta</taxon>
        <taxon>Embryophyta</taxon>
        <taxon>Tracheophyta</taxon>
        <taxon>Spermatophyta</taxon>
        <taxon>Magnoliopsida</taxon>
        <taxon>eudicotyledons</taxon>
        <taxon>Gunneridae</taxon>
        <taxon>Pentapetalae</taxon>
        <taxon>asterids</taxon>
        <taxon>lamiids</taxon>
        <taxon>Lamiales</taxon>
        <taxon>Orobanchaceae</taxon>
        <taxon>Buchnereae</taxon>
        <taxon>Striga</taxon>
    </lineage>
</organism>
<evidence type="ECO:0000256" key="5">
    <source>
        <dbReference type="ARBA" id="ARBA00023242"/>
    </source>
</evidence>
<dbReference type="PROSITE" id="PS50811">
    <property type="entry name" value="WRKY"/>
    <property type="match status" value="1"/>
</dbReference>
<dbReference type="AlphaFoldDB" id="A0A9N7NQW4"/>
<evidence type="ECO:0000256" key="3">
    <source>
        <dbReference type="ARBA" id="ARBA00023125"/>
    </source>
</evidence>
<reference evidence="8" key="1">
    <citation type="submission" date="2019-12" db="EMBL/GenBank/DDBJ databases">
        <authorList>
            <person name="Scholes J."/>
        </authorList>
    </citation>
    <scope>NUCLEOTIDE SEQUENCE</scope>
</reference>
<evidence type="ECO:0000256" key="1">
    <source>
        <dbReference type="ARBA" id="ARBA00004123"/>
    </source>
</evidence>
<keyword evidence="2" id="KW-0805">Transcription regulation</keyword>
<evidence type="ECO:0000256" key="4">
    <source>
        <dbReference type="ARBA" id="ARBA00023163"/>
    </source>
</evidence>